<dbReference type="STRING" id="323097.Nham_1822"/>
<feature type="compositionally biased region" description="Basic and acidic residues" evidence="9">
    <location>
        <begin position="231"/>
        <end position="241"/>
    </location>
</feature>
<feature type="compositionally biased region" description="Basic residues" evidence="9">
    <location>
        <begin position="811"/>
        <end position="820"/>
    </location>
</feature>
<evidence type="ECO:0000256" key="8">
    <source>
        <dbReference type="HAMAP-Rule" id="MF_00970"/>
    </source>
</evidence>
<dbReference type="SUPFAM" id="SSF50249">
    <property type="entry name" value="Nucleic acid-binding proteins"/>
    <property type="match status" value="1"/>
</dbReference>
<dbReference type="GO" id="GO:0000049">
    <property type="term" value="F:tRNA binding"/>
    <property type="evidence" value="ECO:0007669"/>
    <property type="project" value="UniProtKB-KW"/>
</dbReference>
<comment type="subcellular location">
    <subcellularLocation>
        <location evidence="8">Cytoplasm</location>
    </subcellularLocation>
    <subcellularLocation>
        <location evidence="8">Cell inner membrane</location>
        <topology evidence="8">Peripheral membrane protein</topology>
        <orientation evidence="8">Cytoplasmic side</orientation>
    </subcellularLocation>
</comment>
<dbReference type="InterPro" id="IPR004659">
    <property type="entry name" value="RNase_E/G"/>
</dbReference>
<accession>Q1QMB1</accession>
<keyword evidence="2 8" id="KW-0540">Nuclease</keyword>
<evidence type="ECO:0000259" key="10">
    <source>
        <dbReference type="Pfam" id="PF10150"/>
    </source>
</evidence>
<evidence type="ECO:0000256" key="6">
    <source>
        <dbReference type="ARBA" id="ARBA00022842"/>
    </source>
</evidence>
<evidence type="ECO:0000256" key="5">
    <source>
        <dbReference type="ARBA" id="ARBA00022801"/>
    </source>
</evidence>
<dbReference type="GO" id="GO:0009898">
    <property type="term" value="C:cytoplasmic side of plasma membrane"/>
    <property type="evidence" value="ECO:0007669"/>
    <property type="project" value="UniProtKB-UniRule"/>
</dbReference>
<feature type="binding site" evidence="8">
    <location>
        <position position="563"/>
    </location>
    <ligand>
        <name>Mg(2+)</name>
        <dbReference type="ChEBI" id="CHEBI:18420"/>
        <note>catalytic</note>
    </ligand>
</feature>
<dbReference type="OrthoDB" id="9804278at2"/>
<protein>
    <recommendedName>
        <fullName evidence="8">Ribonuclease E</fullName>
        <shortName evidence="8">RNase E</shortName>
        <ecNumber evidence="8">3.1.26.12</ecNumber>
    </recommendedName>
</protein>
<evidence type="ECO:0000256" key="4">
    <source>
        <dbReference type="ARBA" id="ARBA00022759"/>
    </source>
</evidence>
<feature type="compositionally biased region" description="Low complexity" evidence="9">
    <location>
        <begin position="991"/>
        <end position="1007"/>
    </location>
</feature>
<feature type="compositionally biased region" description="Basic and acidic residues" evidence="9">
    <location>
        <begin position="965"/>
        <end position="988"/>
    </location>
</feature>
<dbReference type="AlphaFoldDB" id="Q1QMB1"/>
<feature type="region of interest" description="Required for zinc-mediated homotetramerization and catalytic activity" evidence="8">
    <location>
        <begin position="664"/>
        <end position="667"/>
    </location>
</feature>
<feature type="binding site" evidence="8">
    <location>
        <position position="606"/>
    </location>
    <ligand>
        <name>Mg(2+)</name>
        <dbReference type="ChEBI" id="CHEBI:18420"/>
        <note>catalytic</note>
    </ligand>
</feature>
<dbReference type="eggNOG" id="COG3170">
    <property type="taxonomic scope" value="Bacteria"/>
</dbReference>
<feature type="binding site" evidence="8">
    <location>
        <position position="664"/>
    </location>
    <ligand>
        <name>Zn(2+)</name>
        <dbReference type="ChEBI" id="CHEBI:29105"/>
        <note>ligand shared between dimeric partners</note>
    </ligand>
</feature>
<evidence type="ECO:0000256" key="1">
    <source>
        <dbReference type="ARBA" id="ARBA00022490"/>
    </source>
</evidence>
<feature type="binding site" evidence="8">
    <location>
        <position position="667"/>
    </location>
    <ligand>
        <name>Zn(2+)</name>
        <dbReference type="ChEBI" id="CHEBI:29105"/>
        <note>ligand shared between dimeric partners</note>
    </ligand>
</feature>
<keyword evidence="8" id="KW-0472">Membrane</keyword>
<dbReference type="GO" id="GO:0008995">
    <property type="term" value="F:ribonuclease E activity"/>
    <property type="evidence" value="ECO:0007669"/>
    <property type="project" value="UniProtKB-EC"/>
</dbReference>
<dbReference type="KEGG" id="nha:Nham_1822"/>
<dbReference type="EMBL" id="CP000319">
    <property type="protein sequence ID" value="ABE62636.1"/>
    <property type="molecule type" value="Genomic_DNA"/>
</dbReference>
<dbReference type="GO" id="GO:0006402">
    <property type="term" value="P:mRNA catabolic process"/>
    <property type="evidence" value="ECO:0007669"/>
    <property type="project" value="UniProtKB-UniRule"/>
</dbReference>
<keyword evidence="8" id="KW-0819">tRNA processing</keyword>
<keyword evidence="7 8" id="KW-0694">RNA-binding</keyword>
<dbReference type="Pfam" id="PF10150">
    <property type="entry name" value="RNase_E_G"/>
    <property type="match status" value="1"/>
</dbReference>
<dbReference type="Gene3D" id="2.40.50.140">
    <property type="entry name" value="Nucleic acid-binding proteins"/>
    <property type="match status" value="2"/>
</dbReference>
<keyword evidence="13" id="KW-1185">Reference proteome</keyword>
<feature type="compositionally biased region" description="Basic and acidic residues" evidence="9">
    <location>
        <begin position="821"/>
        <end position="836"/>
    </location>
</feature>
<feature type="region of interest" description="Disordered" evidence="9">
    <location>
        <begin position="852"/>
        <end position="1039"/>
    </location>
</feature>
<name>Q1QMB1_NITHX</name>
<keyword evidence="4 8" id="KW-0255">Endonuclease</keyword>
<dbReference type="GO" id="GO:0008033">
    <property type="term" value="P:tRNA processing"/>
    <property type="evidence" value="ECO:0007669"/>
    <property type="project" value="UniProtKB-UniRule"/>
</dbReference>
<evidence type="ECO:0000256" key="3">
    <source>
        <dbReference type="ARBA" id="ARBA00022723"/>
    </source>
</evidence>
<feature type="compositionally biased region" description="Acidic residues" evidence="9">
    <location>
        <begin position="308"/>
        <end position="325"/>
    </location>
</feature>
<evidence type="ECO:0000256" key="9">
    <source>
        <dbReference type="SAM" id="MobiDB-lite"/>
    </source>
</evidence>
<comment type="cofactor">
    <cofactor evidence="8">
        <name>Zn(2+)</name>
        <dbReference type="ChEBI" id="CHEBI:29105"/>
    </cofactor>
    <text evidence="8">Binds 2 Zn(2+) ions per homotetramer.</text>
</comment>
<dbReference type="GO" id="GO:0005737">
    <property type="term" value="C:cytoplasm"/>
    <property type="evidence" value="ECO:0007669"/>
    <property type="project" value="UniProtKB-SubCell"/>
</dbReference>
<reference evidence="12 13" key="1">
    <citation type="submission" date="2006-03" db="EMBL/GenBank/DDBJ databases">
        <title>Complete sequence of chromosome of Nitrobacter hamburgensis X14.</title>
        <authorList>
            <consortium name="US DOE Joint Genome Institute"/>
            <person name="Copeland A."/>
            <person name="Lucas S."/>
            <person name="Lapidus A."/>
            <person name="Barry K."/>
            <person name="Detter J.C."/>
            <person name="Glavina del Rio T."/>
            <person name="Hammon N."/>
            <person name="Israni S."/>
            <person name="Dalin E."/>
            <person name="Tice H."/>
            <person name="Pitluck S."/>
            <person name="Chain P."/>
            <person name="Malfatti S."/>
            <person name="Shin M."/>
            <person name="Vergez L."/>
            <person name="Schmutz J."/>
            <person name="Larimer F."/>
            <person name="Land M."/>
            <person name="Hauser L."/>
            <person name="Kyrpides N."/>
            <person name="Ivanova N."/>
            <person name="Ward B."/>
            <person name="Arp D."/>
            <person name="Klotz M."/>
            <person name="Stein L."/>
            <person name="O'Mullan G."/>
            <person name="Starkenburg S."/>
            <person name="Sayavedra L."/>
            <person name="Poret-Peterson A.T."/>
            <person name="Gentry M.E."/>
            <person name="Bruce D."/>
            <person name="Richardson P."/>
        </authorList>
    </citation>
    <scope>NUCLEOTIDE SEQUENCE [LARGE SCALE GENOMIC DNA]</scope>
    <source>
        <strain evidence="13">DSM 10229 / NCIMB 13809 / X14</strain>
    </source>
</reference>
<keyword evidence="8" id="KW-0699">rRNA-binding</keyword>
<comment type="function">
    <text evidence="8">Endoribonuclease that plays a central role in RNA processing and decay. Required for the maturation of 5S and 16S rRNAs and the majority of tRNAs. Also involved in the degradation of most mRNAs.</text>
</comment>
<dbReference type="Proteomes" id="UP000001953">
    <property type="component" value="Chromosome"/>
</dbReference>
<keyword evidence="8" id="KW-0820">tRNA-binding</keyword>
<keyword evidence="8" id="KW-0862">Zinc</keyword>
<dbReference type="GO" id="GO:0019843">
    <property type="term" value="F:rRNA binding"/>
    <property type="evidence" value="ECO:0007669"/>
    <property type="project" value="UniProtKB-KW"/>
</dbReference>
<dbReference type="GO" id="GO:0000287">
    <property type="term" value="F:magnesium ion binding"/>
    <property type="evidence" value="ECO:0007669"/>
    <property type="project" value="UniProtKB-UniRule"/>
</dbReference>
<evidence type="ECO:0000256" key="2">
    <source>
        <dbReference type="ARBA" id="ARBA00022722"/>
    </source>
</evidence>
<dbReference type="InterPro" id="IPR028878">
    <property type="entry name" value="RNase_E"/>
</dbReference>
<dbReference type="NCBIfam" id="TIGR00757">
    <property type="entry name" value="RNaseEG"/>
    <property type="match status" value="1"/>
</dbReference>
<keyword evidence="8" id="KW-0997">Cell inner membrane</keyword>
<evidence type="ECO:0000313" key="13">
    <source>
        <dbReference type="Proteomes" id="UP000001953"/>
    </source>
</evidence>
<proteinExistence type="inferred from homology"/>
<feature type="region of interest" description="Disordered" evidence="9">
    <location>
        <begin position="308"/>
        <end position="340"/>
    </location>
</feature>
<comment type="catalytic activity">
    <reaction evidence="8">
        <text>Endonucleolytic cleavage of single-stranded RNA in A- and U-rich regions.</text>
        <dbReference type="EC" id="3.1.26.12"/>
    </reaction>
</comment>
<sequence>MSNKPNKMLIDATHPEETRVVVVRGNRVEEFDFESAQRKQLRGNIYLAKVTRVEPSLQAAFIEYGGNRHGFLAFSEIHPDYYQIPVADREALIEADERAHREAEEESEDRSSRRRSRHRNSRRRDHGERVQSAIVEDAAQQDAGADASPFSPAHDDHPHEDDADHDHPHEFDHPHDDDADHDHPHEHAHNDDIGHSQPYGSDHHDIDADHPHGSHDIAFAQNPDQDPDDVVSEHRDETHDDAAEAPVVAASDHATGFEPPAHADDDHVEPAISPDADHALEAHDEAHDHESGDHNDHNGQPHEVEFHDEEAHAEDDDDAEEDEQVESVGGDDALEEVPERAYRPRRQYKIQEVIKRRQVMLVQVVKEERGNKGAALTTYLSLAGRYAVLMPNTARGGGISRKITSAQDRSRLKDVVQDLDVPEGMGVILRTAGASRTKPEIKRDFEYLIRMWETVRDMTLQSQAPTLVYEEGSLIKRSLRDLYNKEIDEIQVAGEGGYQEARDFMKMLMPTNVRAVKQYRDCQPLFSRMGVESQLDAMFSPTVQLRSGGYIVINQTEALVSIDVNSGRSTREHHIKDTALKTNLEAAEEVSRQLRLRDLAGLIVIDFIDMDEKRSNRAVERKLSDCLRHDRARIQVGRISHFGLLEMSRQRIRASMLESSTEPCQHCGGSGHVRSVPSVALQLLRSLEEVLMKGATHDLVVRTRTNVALYVLNQKRGHLRDLEHSFKVGLSVVSDPSITGQQSFIIDRGEQVHTLEAAKALLAAQLAASPPQAEEAHEDEQPLDIEVEIETGDTESRPDEQAGGEAEGDGRKRRRRRPRRERSGEARDDQAAHGDEGSDSVQIAADFAAARFMTGDVENDGDDAGVQGAGGQDGEAQADQSPDGESRPRRRGRRGGRRRRGSADAGLVGSISDELGPPSAPEVVEAVADFDSVPIAPEPQAGSPDVETQPQHTATQPEMTSPPVEARDEAISESEKAVRRRSTVREKVSFASAEAPPVAPVAQSQPEPSAPEPQQPAEASDEGRPRRAGWWSRRFGSGT</sequence>
<dbReference type="HOGENOM" id="CLU_003468_5_0_5"/>
<keyword evidence="8" id="KW-0698">rRNA processing</keyword>
<dbReference type="RefSeq" id="WP_011510317.1">
    <property type="nucleotide sequence ID" value="NC_007964.1"/>
</dbReference>
<dbReference type="GO" id="GO:0008270">
    <property type="term" value="F:zinc ion binding"/>
    <property type="evidence" value="ECO:0007669"/>
    <property type="project" value="UniProtKB-UniRule"/>
</dbReference>
<dbReference type="EC" id="3.1.26.12" evidence="8"/>
<keyword evidence="1 8" id="KW-0963">Cytoplasm</keyword>
<dbReference type="GO" id="GO:0006364">
    <property type="term" value="P:rRNA processing"/>
    <property type="evidence" value="ECO:0007669"/>
    <property type="project" value="UniProtKB-UniRule"/>
</dbReference>
<comment type="subunit">
    <text evidence="8">Homotetramer formed by a dimer of dimers.</text>
</comment>
<dbReference type="InterPro" id="IPR019307">
    <property type="entry name" value="RNA-bd_AU-1/RNase_E/G"/>
</dbReference>
<feature type="compositionally biased region" description="Basic residues" evidence="9">
    <location>
        <begin position="888"/>
        <end position="900"/>
    </location>
</feature>
<feature type="compositionally biased region" description="Basic and acidic residues" evidence="9">
    <location>
        <begin position="201"/>
        <end position="215"/>
    </location>
</feature>
<feature type="compositionally biased region" description="Low complexity" evidence="9">
    <location>
        <begin position="137"/>
        <end position="147"/>
    </location>
</feature>
<feature type="compositionally biased region" description="Polar residues" evidence="9">
    <location>
        <begin position="946"/>
        <end position="959"/>
    </location>
</feature>
<feature type="compositionally biased region" description="Basic residues" evidence="9">
    <location>
        <begin position="112"/>
        <end position="124"/>
    </location>
</feature>
<dbReference type="InterPro" id="IPR048583">
    <property type="entry name" value="RNase_E_G_thioredoxin-like"/>
</dbReference>
<keyword evidence="8" id="KW-1003">Cell membrane</keyword>
<comment type="cofactor">
    <cofactor evidence="8">
        <name>Mg(2+)</name>
        <dbReference type="ChEBI" id="CHEBI:18420"/>
    </cofactor>
    <text evidence="8">Binds 1 Mg(2+) ion per subunit.</text>
</comment>
<keyword evidence="3 8" id="KW-0479">Metal-binding</keyword>
<dbReference type="HAMAP" id="MF_00970">
    <property type="entry name" value="RNase_E"/>
    <property type="match status" value="1"/>
</dbReference>
<comment type="similarity">
    <text evidence="8">Belongs to the RNase E/G family. RNase E subfamily.</text>
</comment>
<dbReference type="Pfam" id="PF20833">
    <property type="entry name" value="RNase_E_G_Thio"/>
    <property type="match status" value="1"/>
</dbReference>
<feature type="domain" description="RNase E/G thioredoxin-like" evidence="11">
    <location>
        <begin position="663"/>
        <end position="743"/>
    </location>
</feature>
<organism evidence="12 13">
    <name type="scientific">Nitrobacter hamburgensis (strain DSM 10229 / NCIMB 13809 / X14)</name>
    <dbReference type="NCBI Taxonomy" id="323097"/>
    <lineage>
        <taxon>Bacteria</taxon>
        <taxon>Pseudomonadati</taxon>
        <taxon>Pseudomonadota</taxon>
        <taxon>Alphaproteobacteria</taxon>
        <taxon>Hyphomicrobiales</taxon>
        <taxon>Nitrobacteraceae</taxon>
        <taxon>Nitrobacter</taxon>
    </lineage>
</organism>
<dbReference type="PANTHER" id="PTHR30001">
    <property type="entry name" value="RIBONUCLEASE"/>
    <property type="match status" value="1"/>
</dbReference>
<evidence type="ECO:0000259" key="11">
    <source>
        <dbReference type="Pfam" id="PF20833"/>
    </source>
</evidence>
<keyword evidence="6 8" id="KW-0460">Magnesium</keyword>
<feature type="region of interest" description="Disordered" evidence="9">
    <location>
        <begin position="283"/>
        <end position="302"/>
    </location>
</feature>
<evidence type="ECO:0000256" key="7">
    <source>
        <dbReference type="ARBA" id="ARBA00022884"/>
    </source>
</evidence>
<feature type="compositionally biased region" description="Basic and acidic residues" evidence="9">
    <location>
        <begin position="153"/>
        <end position="194"/>
    </location>
</feature>
<dbReference type="eggNOG" id="COG1530">
    <property type="taxonomic scope" value="Bacteria"/>
</dbReference>
<feature type="region of interest" description="Disordered" evidence="9">
    <location>
        <begin position="789"/>
        <end position="840"/>
    </location>
</feature>
<dbReference type="InterPro" id="IPR012340">
    <property type="entry name" value="NA-bd_OB-fold"/>
</dbReference>
<evidence type="ECO:0000313" key="12">
    <source>
        <dbReference type="EMBL" id="ABE62636.1"/>
    </source>
</evidence>
<feature type="region of interest" description="Disordered" evidence="9">
    <location>
        <begin position="97"/>
        <end position="241"/>
    </location>
</feature>
<gene>
    <name evidence="8" type="primary">rne</name>
    <name evidence="12" type="ordered locus">Nham_1822</name>
</gene>
<dbReference type="Gene3D" id="3.40.1260.20">
    <property type="entry name" value="Ribonuclease E, catalytic domain"/>
    <property type="match status" value="1"/>
</dbReference>
<dbReference type="PANTHER" id="PTHR30001:SF1">
    <property type="entry name" value="RIBONUCLEASE E_G-LIKE PROTEIN, CHLOROPLASTIC"/>
    <property type="match status" value="1"/>
</dbReference>
<feature type="domain" description="RNA-binding protein AU-1/Ribonuclease E/G" evidence="10">
    <location>
        <begin position="381"/>
        <end position="651"/>
    </location>
</feature>
<keyword evidence="5 8" id="KW-0378">Hydrolase</keyword>